<organism evidence="2 3">
    <name type="scientific">Comamonas denitrificans</name>
    <dbReference type="NCBI Taxonomy" id="117506"/>
    <lineage>
        <taxon>Bacteria</taxon>
        <taxon>Pseudomonadati</taxon>
        <taxon>Pseudomonadota</taxon>
        <taxon>Betaproteobacteria</taxon>
        <taxon>Burkholderiales</taxon>
        <taxon>Comamonadaceae</taxon>
        <taxon>Comamonas</taxon>
    </lineage>
</organism>
<keyword evidence="1" id="KW-0472">Membrane</keyword>
<dbReference type="EMBL" id="JAFNME010000019">
    <property type="protein sequence ID" value="MBO1250074.1"/>
    <property type="molecule type" value="Genomic_DNA"/>
</dbReference>
<dbReference type="PROSITE" id="PS00409">
    <property type="entry name" value="PROKAR_NTER_METHYL"/>
    <property type="match status" value="1"/>
</dbReference>
<evidence type="ECO:0000313" key="3">
    <source>
        <dbReference type="Proteomes" id="UP000664731"/>
    </source>
</evidence>
<proteinExistence type="predicted"/>
<accession>A0A939GXQ9</accession>
<keyword evidence="1" id="KW-0812">Transmembrane</keyword>
<protein>
    <submittedName>
        <fullName evidence="2">PilW family protein</fullName>
    </submittedName>
</protein>
<evidence type="ECO:0000256" key="1">
    <source>
        <dbReference type="SAM" id="Phobius"/>
    </source>
</evidence>
<dbReference type="Pfam" id="PF16074">
    <property type="entry name" value="PilW"/>
    <property type="match status" value="1"/>
</dbReference>
<keyword evidence="1" id="KW-1133">Transmembrane helix</keyword>
<dbReference type="InterPro" id="IPR032092">
    <property type="entry name" value="PilW"/>
</dbReference>
<keyword evidence="3" id="KW-1185">Reference proteome</keyword>
<name>A0A939GXQ9_9BURK</name>
<reference evidence="2" key="1">
    <citation type="submission" date="2021-03" db="EMBL/GenBank/DDBJ databases">
        <title>Comamonas denitrificans.</title>
        <authorList>
            <person name="Finster K."/>
        </authorList>
    </citation>
    <scope>NUCLEOTIDE SEQUENCE</scope>
    <source>
        <strain evidence="2">MM2021_4</strain>
    </source>
</reference>
<dbReference type="GO" id="GO:0043683">
    <property type="term" value="P:type IV pilus assembly"/>
    <property type="evidence" value="ECO:0007669"/>
    <property type="project" value="InterPro"/>
</dbReference>
<gene>
    <name evidence="2" type="ORF">J1777_09605</name>
</gene>
<comment type="caution">
    <text evidence="2">The sequence shown here is derived from an EMBL/GenBank/DDBJ whole genome shotgun (WGS) entry which is preliminary data.</text>
</comment>
<dbReference type="InterPro" id="IPR012902">
    <property type="entry name" value="N_methyl_site"/>
</dbReference>
<dbReference type="Proteomes" id="UP000664731">
    <property type="component" value="Unassembled WGS sequence"/>
</dbReference>
<dbReference type="AlphaFoldDB" id="A0A939GXQ9"/>
<sequence>MALHTHRYIKKIATSAYPTRDKEQKHLKFQAGLTLIELMIGLAVGLLVVAVATVSLLGSRSVTGAVSDISGIQQQAAYVMRTFGTQLRQAGSLYLDLGLDADGDGEITSATAFQLRGSTDTAIAENNGSVTIRFTGYEEPTFANAGPISRNCLGAPGSIPAGTTTSIESIFTLNGTDLRCNDQPIAQNVAAFQVRYLLQGTDQDDPTMLYTNSAGVADWNRVQGVEVCLVLFGTERIDLPEGASYTGCDGSTAVNITTLAAPRTNRMHYVFRNVFQLRSQGLI</sequence>
<evidence type="ECO:0000313" key="2">
    <source>
        <dbReference type="EMBL" id="MBO1250074.1"/>
    </source>
</evidence>
<dbReference type="Pfam" id="PF07963">
    <property type="entry name" value="N_methyl"/>
    <property type="match status" value="1"/>
</dbReference>
<dbReference type="NCBIfam" id="TIGR02532">
    <property type="entry name" value="IV_pilin_GFxxxE"/>
    <property type="match status" value="1"/>
</dbReference>
<feature type="transmembrane region" description="Helical" evidence="1">
    <location>
        <begin position="35"/>
        <end position="57"/>
    </location>
</feature>